<gene>
    <name evidence="4" type="ORF">S01H1_66172</name>
</gene>
<dbReference type="GO" id="GO:0006355">
    <property type="term" value="P:regulation of DNA-templated transcription"/>
    <property type="evidence" value="ECO:0007669"/>
    <property type="project" value="InterPro"/>
</dbReference>
<dbReference type="InterPro" id="IPR025662">
    <property type="entry name" value="Sigma_54_int_dom_ATP-bd_1"/>
</dbReference>
<dbReference type="PROSITE" id="PS50045">
    <property type="entry name" value="SIGMA54_INTERACT_4"/>
    <property type="match status" value="1"/>
</dbReference>
<keyword evidence="1" id="KW-0547">Nucleotide-binding</keyword>
<dbReference type="GO" id="GO:0005524">
    <property type="term" value="F:ATP binding"/>
    <property type="evidence" value="ECO:0007669"/>
    <property type="project" value="UniProtKB-KW"/>
</dbReference>
<evidence type="ECO:0000256" key="2">
    <source>
        <dbReference type="ARBA" id="ARBA00022840"/>
    </source>
</evidence>
<protein>
    <recommendedName>
        <fullName evidence="3">Sigma-54 factor interaction domain-containing protein</fullName>
    </recommendedName>
</protein>
<dbReference type="InterPro" id="IPR025943">
    <property type="entry name" value="Sigma_54_int_dom_ATP-bd_2"/>
</dbReference>
<dbReference type="EMBL" id="BARS01043740">
    <property type="protein sequence ID" value="GAG41581.1"/>
    <property type="molecule type" value="Genomic_DNA"/>
</dbReference>
<name>X0YYK3_9ZZZZ</name>
<dbReference type="AlphaFoldDB" id="X0YYK3"/>
<comment type="caution">
    <text evidence="4">The sequence shown here is derived from an EMBL/GenBank/DDBJ whole genome shotgun (WGS) entry which is preliminary data.</text>
</comment>
<dbReference type="PROSITE" id="PS00676">
    <property type="entry name" value="SIGMA54_INTERACT_2"/>
    <property type="match status" value="1"/>
</dbReference>
<dbReference type="Gene3D" id="3.40.50.300">
    <property type="entry name" value="P-loop containing nucleotide triphosphate hydrolases"/>
    <property type="match status" value="1"/>
</dbReference>
<dbReference type="PANTHER" id="PTHR32071">
    <property type="entry name" value="TRANSCRIPTIONAL REGULATORY PROTEIN"/>
    <property type="match status" value="1"/>
</dbReference>
<feature type="non-terminal residue" evidence="4">
    <location>
        <position position="148"/>
    </location>
</feature>
<dbReference type="InterPro" id="IPR002078">
    <property type="entry name" value="Sigma_54_int"/>
</dbReference>
<organism evidence="4">
    <name type="scientific">marine sediment metagenome</name>
    <dbReference type="NCBI Taxonomy" id="412755"/>
    <lineage>
        <taxon>unclassified sequences</taxon>
        <taxon>metagenomes</taxon>
        <taxon>ecological metagenomes</taxon>
    </lineage>
</organism>
<evidence type="ECO:0000256" key="1">
    <source>
        <dbReference type="ARBA" id="ARBA00022741"/>
    </source>
</evidence>
<accession>X0YYK3</accession>
<dbReference type="Pfam" id="PF00158">
    <property type="entry name" value="Sigma54_activat"/>
    <property type="match status" value="1"/>
</dbReference>
<dbReference type="PROSITE" id="PS00675">
    <property type="entry name" value="SIGMA54_INTERACT_1"/>
    <property type="match status" value="1"/>
</dbReference>
<evidence type="ECO:0000259" key="3">
    <source>
        <dbReference type="PROSITE" id="PS50045"/>
    </source>
</evidence>
<reference evidence="4" key="1">
    <citation type="journal article" date="2014" name="Front. Microbiol.">
        <title>High frequency of phylogenetically diverse reductive dehalogenase-homologous genes in deep subseafloor sedimentary metagenomes.</title>
        <authorList>
            <person name="Kawai M."/>
            <person name="Futagami T."/>
            <person name="Toyoda A."/>
            <person name="Takaki Y."/>
            <person name="Nishi S."/>
            <person name="Hori S."/>
            <person name="Arai W."/>
            <person name="Tsubouchi T."/>
            <person name="Morono Y."/>
            <person name="Uchiyama I."/>
            <person name="Ito T."/>
            <person name="Fujiyama A."/>
            <person name="Inagaki F."/>
            <person name="Takami H."/>
        </authorList>
    </citation>
    <scope>NUCLEOTIDE SEQUENCE</scope>
    <source>
        <strain evidence="4">Expedition CK06-06</strain>
    </source>
</reference>
<dbReference type="SUPFAM" id="SSF52540">
    <property type="entry name" value="P-loop containing nucleoside triphosphate hydrolases"/>
    <property type="match status" value="1"/>
</dbReference>
<dbReference type="CDD" id="cd00009">
    <property type="entry name" value="AAA"/>
    <property type="match status" value="1"/>
</dbReference>
<evidence type="ECO:0000313" key="4">
    <source>
        <dbReference type="EMBL" id="GAG41581.1"/>
    </source>
</evidence>
<proteinExistence type="predicted"/>
<sequence>MSYGGEKSAAHVLRSPRVPEMGGHRALVGSSPSLMAALSIADAVATNDCVVLLEGESGTGKELFARRIHSRSRRGGGPFIPLNCAGISESLFESQLFGHIRGAFTGAVAETLGVVRAAEGGTLLLDEVSDIPLHLQPKLLRLIQEREV</sequence>
<feature type="domain" description="Sigma-54 factor interaction" evidence="3">
    <location>
        <begin position="27"/>
        <end position="148"/>
    </location>
</feature>
<dbReference type="InterPro" id="IPR027417">
    <property type="entry name" value="P-loop_NTPase"/>
</dbReference>
<keyword evidence="2" id="KW-0067">ATP-binding</keyword>